<evidence type="ECO:0000256" key="1">
    <source>
        <dbReference type="SAM" id="Phobius"/>
    </source>
</evidence>
<gene>
    <name evidence="2" type="ordered locus">azo3606</name>
</gene>
<name>A1KBL6_AZOSB</name>
<keyword evidence="3" id="KW-1185">Reference proteome</keyword>
<evidence type="ECO:0000313" key="3">
    <source>
        <dbReference type="Proteomes" id="UP000002588"/>
    </source>
</evidence>
<feature type="transmembrane region" description="Helical" evidence="1">
    <location>
        <begin position="189"/>
        <end position="214"/>
    </location>
</feature>
<protein>
    <submittedName>
        <fullName evidence="2">Conserved hypothetical membrane protein</fullName>
    </submittedName>
</protein>
<dbReference type="HOGENOM" id="CLU_072075_2_1_4"/>
<dbReference type="AlphaFoldDB" id="A1KBL6"/>
<organism evidence="2 3">
    <name type="scientific">Azoarcus sp. (strain BH72)</name>
    <dbReference type="NCBI Taxonomy" id="418699"/>
    <lineage>
        <taxon>Bacteria</taxon>
        <taxon>Pseudomonadati</taxon>
        <taxon>Pseudomonadota</taxon>
        <taxon>Betaproteobacteria</taxon>
        <taxon>Rhodocyclales</taxon>
        <taxon>Zoogloeaceae</taxon>
        <taxon>Azoarcus</taxon>
    </lineage>
</organism>
<feature type="transmembrane region" description="Helical" evidence="1">
    <location>
        <begin position="27"/>
        <end position="47"/>
    </location>
</feature>
<feature type="transmembrane region" description="Helical" evidence="1">
    <location>
        <begin position="93"/>
        <end position="115"/>
    </location>
</feature>
<dbReference type="Proteomes" id="UP000002588">
    <property type="component" value="Chromosome"/>
</dbReference>
<keyword evidence="1" id="KW-0812">Transmembrane</keyword>
<keyword evidence="1" id="KW-1133">Transmembrane helix</keyword>
<dbReference type="KEGG" id="azo:azo3606"/>
<proteinExistence type="predicted"/>
<keyword evidence="1" id="KW-0472">Membrane</keyword>
<dbReference type="InterPro" id="IPR047798">
    <property type="entry name" value="BPSS1780-like"/>
</dbReference>
<dbReference type="RefSeq" id="WP_011767328.1">
    <property type="nucleotide sequence ID" value="NC_008702.1"/>
</dbReference>
<feature type="transmembrane region" description="Helical" evidence="1">
    <location>
        <begin position="139"/>
        <end position="169"/>
    </location>
</feature>
<dbReference type="EMBL" id="AM406670">
    <property type="protein sequence ID" value="CAL96222.1"/>
    <property type="molecule type" value="Genomic_DNA"/>
</dbReference>
<feature type="transmembrane region" description="Helical" evidence="1">
    <location>
        <begin position="220"/>
        <end position="240"/>
    </location>
</feature>
<sequence length="256" mass="27836">MQARQLPTPRGWAWLQEGFRLWWRNPALLSFLAFAYLLVLIIVSLFPFIGQPIASLLMPVLSLGVLNGCRAIDQGRKVGPDVLFSGFKSNVQSLVTVGGIYLVASLLVLVLTSLVDRGALLEAMTSGRMDEQTASSPNVLFSLLVALALSTPVMMAYWFAPLLAGWWGLTAPKAMFFSFHACLRNWRPFLAYALALMLFGALIPGLIVGVLGLISPTLATLVSVPLPLILIPVVFASFYCNARDVFDVPVNDVPKG</sequence>
<evidence type="ECO:0000313" key="2">
    <source>
        <dbReference type="EMBL" id="CAL96222.1"/>
    </source>
</evidence>
<accession>A1KBL6</accession>
<dbReference type="NCBIfam" id="NF041043">
    <property type="entry name" value="BPSS1780_fam"/>
    <property type="match status" value="1"/>
</dbReference>
<dbReference type="eggNOG" id="COG5473">
    <property type="taxonomic scope" value="Bacteria"/>
</dbReference>
<reference evidence="2 3" key="1">
    <citation type="journal article" date="2006" name="Nat. Biotechnol.">
        <title>Complete genome of the mutualistic, N2-fixing grass endophyte Azoarcus sp. strain BH72.</title>
        <authorList>
            <person name="Krause A."/>
            <person name="Ramakumar A."/>
            <person name="Bartels D."/>
            <person name="Battistoni F."/>
            <person name="Bekel T."/>
            <person name="Boch J."/>
            <person name="Boehm M."/>
            <person name="Friedrich F."/>
            <person name="Hurek T."/>
            <person name="Krause L."/>
            <person name="Linke B."/>
            <person name="McHardy A.C."/>
            <person name="Sarkar A."/>
            <person name="Schneiker S."/>
            <person name="Syed A.A."/>
            <person name="Thauer R."/>
            <person name="Vorhoelter F.-J."/>
            <person name="Weidner S."/>
            <person name="Puehler A."/>
            <person name="Reinhold-Hurek B."/>
            <person name="Kaiser O."/>
            <person name="Goesmann A."/>
        </authorList>
    </citation>
    <scope>NUCLEOTIDE SEQUENCE [LARGE SCALE GENOMIC DNA]</scope>
    <source>
        <strain evidence="2 3">BH72</strain>
    </source>
</reference>
<dbReference type="STRING" id="62928.azo3606"/>